<accession>A0A251XHB7</accession>
<evidence type="ECO:0000313" key="2">
    <source>
        <dbReference type="Proteomes" id="UP000195062"/>
    </source>
</evidence>
<dbReference type="Proteomes" id="UP000195062">
    <property type="component" value="Unassembled WGS sequence"/>
</dbReference>
<proteinExistence type="predicted"/>
<gene>
    <name evidence="1" type="ORF">CMMCAS07_10695</name>
</gene>
<reference evidence="1 2" key="1">
    <citation type="submission" date="2016-08" db="EMBL/GenBank/DDBJ databases">
        <title>Genome sequence of Clavibacter michiganensis subsp. michiganensis strain CASJ007.</title>
        <authorList>
            <person name="Thapa S.P."/>
            <person name="Coaker G."/>
        </authorList>
    </citation>
    <scope>NUCLEOTIDE SEQUENCE [LARGE SCALE GENOMIC DNA]</scope>
    <source>
        <strain evidence="1">CASJ007</strain>
    </source>
</reference>
<name>A0A251XHB7_CLAMM</name>
<protein>
    <submittedName>
        <fullName evidence="1">Uncharacterized protein</fullName>
    </submittedName>
</protein>
<sequence>MRAGSAGAVTGCAARTARPHATRSWNARNAISCDRLTISSGVHPAAPSARRASGLDSRGRITRRCAWARAAARRGPTAPRVAASGVHGSVATLSAARPGSRYVPVGPAVAPWRAARSITGTSAASASPRRSA</sequence>
<organism evidence="1 2">
    <name type="scientific">Clavibacter michiganensis subsp. michiganensis</name>
    <dbReference type="NCBI Taxonomy" id="33013"/>
    <lineage>
        <taxon>Bacteria</taxon>
        <taxon>Bacillati</taxon>
        <taxon>Actinomycetota</taxon>
        <taxon>Actinomycetes</taxon>
        <taxon>Micrococcales</taxon>
        <taxon>Microbacteriaceae</taxon>
        <taxon>Clavibacter</taxon>
    </lineage>
</organism>
<evidence type="ECO:0000313" key="1">
    <source>
        <dbReference type="EMBL" id="OUE02475.1"/>
    </source>
</evidence>
<keyword evidence="2" id="KW-1185">Reference proteome</keyword>
<comment type="caution">
    <text evidence="1">The sequence shown here is derived from an EMBL/GenBank/DDBJ whole genome shotgun (WGS) entry which is preliminary data.</text>
</comment>
<dbReference type="EMBL" id="MDHH01000002">
    <property type="protein sequence ID" value="OUE02475.1"/>
    <property type="molecule type" value="Genomic_DNA"/>
</dbReference>
<dbReference type="AlphaFoldDB" id="A0A251XHB7"/>